<keyword evidence="3" id="KW-1185">Reference proteome</keyword>
<protein>
    <submittedName>
        <fullName evidence="1">Uncharacterized protein</fullName>
    </submittedName>
</protein>
<dbReference type="AlphaFoldDB" id="A0AA86UZI4"/>
<dbReference type="Gene3D" id="3.80.10.10">
    <property type="entry name" value="Ribonuclease Inhibitor"/>
    <property type="match status" value="1"/>
</dbReference>
<proteinExistence type="predicted"/>
<comment type="caution">
    <text evidence="1">The sequence shown here is derived from an EMBL/GenBank/DDBJ whole genome shotgun (WGS) entry which is preliminary data.</text>
</comment>
<evidence type="ECO:0000313" key="2">
    <source>
        <dbReference type="EMBL" id="CAL6002286.1"/>
    </source>
</evidence>
<reference evidence="1" key="1">
    <citation type="submission" date="2023-06" db="EMBL/GenBank/DDBJ databases">
        <authorList>
            <person name="Kurt Z."/>
        </authorList>
    </citation>
    <scope>NUCLEOTIDE SEQUENCE</scope>
</reference>
<dbReference type="SUPFAM" id="SSF52058">
    <property type="entry name" value="L domain-like"/>
    <property type="match status" value="1"/>
</dbReference>
<dbReference type="EMBL" id="CATOUU010001185">
    <property type="protein sequence ID" value="CAI9978445.1"/>
    <property type="molecule type" value="Genomic_DNA"/>
</dbReference>
<name>A0AA86UZI4_9EUKA</name>
<accession>A0AA86UZI4</accession>
<reference evidence="2 3" key="2">
    <citation type="submission" date="2024-07" db="EMBL/GenBank/DDBJ databases">
        <authorList>
            <person name="Akdeniz Z."/>
        </authorList>
    </citation>
    <scope>NUCLEOTIDE SEQUENCE [LARGE SCALE GENOMIC DNA]</scope>
</reference>
<dbReference type="EMBL" id="CAXDID020000045">
    <property type="protein sequence ID" value="CAL6002286.1"/>
    <property type="molecule type" value="Genomic_DNA"/>
</dbReference>
<evidence type="ECO:0000313" key="3">
    <source>
        <dbReference type="Proteomes" id="UP001642409"/>
    </source>
</evidence>
<dbReference type="Proteomes" id="UP001642409">
    <property type="component" value="Unassembled WGS sequence"/>
</dbReference>
<gene>
    <name evidence="2" type="ORF">HINF_LOCUS17846</name>
    <name evidence="1" type="ORF">HINF_LOCUS66090</name>
</gene>
<sequence length="251" mass="28980">MTEQNKNAPNEEYDEYITRKYQGQIEDGNLKIQLGYKLSGDPEVTNLQFLEKFDIKALTLVISNEMNVKFRSITIKELTLEKRILYGIDKQEQRWNWNVNDLELENLEVLELQDINLVNNQLYNLAKFKKLHTLDVSDNKVNLSNIHSATSLTRLAMQGCGLMNVDQISSLVNLKELDISQNRDLDLSSLYQVRSLIKLSMTSCGLTNIDQITQLINLEVLNLASNQLQTIKRTKISKISKRTKYQLQQVN</sequence>
<evidence type="ECO:0000313" key="1">
    <source>
        <dbReference type="EMBL" id="CAI9978445.1"/>
    </source>
</evidence>
<organism evidence="1">
    <name type="scientific">Hexamita inflata</name>
    <dbReference type="NCBI Taxonomy" id="28002"/>
    <lineage>
        <taxon>Eukaryota</taxon>
        <taxon>Metamonada</taxon>
        <taxon>Diplomonadida</taxon>
        <taxon>Hexamitidae</taxon>
        <taxon>Hexamitinae</taxon>
        <taxon>Hexamita</taxon>
    </lineage>
</organism>
<dbReference type="InterPro" id="IPR032675">
    <property type="entry name" value="LRR_dom_sf"/>
</dbReference>